<evidence type="ECO:0000313" key="2">
    <source>
        <dbReference type="EMBL" id="RGM36075.1"/>
    </source>
</evidence>
<dbReference type="GO" id="GO:0005524">
    <property type="term" value="F:ATP binding"/>
    <property type="evidence" value="ECO:0007669"/>
    <property type="project" value="InterPro"/>
</dbReference>
<reference evidence="2 3" key="1">
    <citation type="submission" date="2018-08" db="EMBL/GenBank/DDBJ databases">
        <title>A genome reference for cultivated species of the human gut microbiota.</title>
        <authorList>
            <person name="Zou Y."/>
            <person name="Xue W."/>
            <person name="Luo G."/>
        </authorList>
    </citation>
    <scope>NUCLEOTIDE SEQUENCE [LARGE SCALE GENOMIC DNA]</scope>
    <source>
        <strain evidence="2 3">OM08-14</strain>
    </source>
</reference>
<dbReference type="RefSeq" id="WP_181979100.1">
    <property type="nucleotide sequence ID" value="NZ_QSTF01000047.1"/>
</dbReference>
<proteinExistence type="predicted"/>
<dbReference type="Pfam" id="PF01695">
    <property type="entry name" value="IstB_IS21"/>
    <property type="match status" value="1"/>
</dbReference>
<protein>
    <recommendedName>
        <fullName evidence="1">IstB-like ATP-binding domain-containing protein</fullName>
    </recommendedName>
</protein>
<sequence>FGMVKLDGQIQHDFEQIIDDRYNRKALILASQLPVADWYDVFQSELIAEACLDRIVHKAIKFDLKGESLRKKY</sequence>
<dbReference type="InterPro" id="IPR027417">
    <property type="entry name" value="P-loop_NTPase"/>
</dbReference>
<feature type="non-terminal residue" evidence="2">
    <location>
        <position position="1"/>
    </location>
</feature>
<dbReference type="InterPro" id="IPR002611">
    <property type="entry name" value="IstB_ATP-bd"/>
</dbReference>
<dbReference type="Gene3D" id="3.40.50.300">
    <property type="entry name" value="P-loop containing nucleotide triphosphate hydrolases"/>
    <property type="match status" value="1"/>
</dbReference>
<gene>
    <name evidence="2" type="ORF">DXC17_13870</name>
</gene>
<accession>A0A3E4W1K2</accession>
<feature type="domain" description="IstB-like ATP-binding" evidence="1">
    <location>
        <begin position="2"/>
        <end position="72"/>
    </location>
</feature>
<organism evidence="2 3">
    <name type="scientific">Phocaeicola plebeius</name>
    <dbReference type="NCBI Taxonomy" id="310297"/>
    <lineage>
        <taxon>Bacteria</taxon>
        <taxon>Pseudomonadati</taxon>
        <taxon>Bacteroidota</taxon>
        <taxon>Bacteroidia</taxon>
        <taxon>Bacteroidales</taxon>
        <taxon>Bacteroidaceae</taxon>
        <taxon>Phocaeicola</taxon>
    </lineage>
</organism>
<comment type="caution">
    <text evidence="2">The sequence shown here is derived from an EMBL/GenBank/DDBJ whole genome shotgun (WGS) entry which is preliminary data.</text>
</comment>
<dbReference type="AlphaFoldDB" id="A0A3E4W1K2"/>
<dbReference type="Proteomes" id="UP000260780">
    <property type="component" value="Unassembled WGS sequence"/>
</dbReference>
<dbReference type="EMBL" id="QSTF01000047">
    <property type="protein sequence ID" value="RGM36075.1"/>
    <property type="molecule type" value="Genomic_DNA"/>
</dbReference>
<evidence type="ECO:0000259" key="1">
    <source>
        <dbReference type="Pfam" id="PF01695"/>
    </source>
</evidence>
<evidence type="ECO:0000313" key="3">
    <source>
        <dbReference type="Proteomes" id="UP000260780"/>
    </source>
</evidence>
<name>A0A3E4W1K2_9BACT</name>